<sequence length="46" mass="5060">MAHHLCRSATLSLHGFSETTTVSSLPDNTRSSSMQTVMNQLHEMSP</sequence>
<accession>A0A0B1RY62</accession>
<evidence type="ECO:0000313" key="2">
    <source>
        <dbReference type="EMBL" id="KHJ75970.1"/>
    </source>
</evidence>
<evidence type="ECO:0000256" key="1">
    <source>
        <dbReference type="SAM" id="MobiDB-lite"/>
    </source>
</evidence>
<feature type="compositionally biased region" description="Polar residues" evidence="1">
    <location>
        <begin position="17"/>
        <end position="39"/>
    </location>
</feature>
<protein>
    <submittedName>
        <fullName evidence="2">Uncharacterized protein</fullName>
    </submittedName>
</protein>
<evidence type="ECO:0000313" key="3">
    <source>
        <dbReference type="Proteomes" id="UP000053660"/>
    </source>
</evidence>
<reference evidence="2 3" key="1">
    <citation type="submission" date="2014-03" db="EMBL/GenBank/DDBJ databases">
        <title>Draft genome of the hookworm Oesophagostomum dentatum.</title>
        <authorList>
            <person name="Mitreva M."/>
        </authorList>
    </citation>
    <scope>NUCLEOTIDE SEQUENCE [LARGE SCALE GENOMIC DNA]</scope>
    <source>
        <strain evidence="2 3">OD-Hann</strain>
    </source>
</reference>
<organism evidence="2 3">
    <name type="scientific">Oesophagostomum dentatum</name>
    <name type="common">Nodular worm</name>
    <dbReference type="NCBI Taxonomy" id="61180"/>
    <lineage>
        <taxon>Eukaryota</taxon>
        <taxon>Metazoa</taxon>
        <taxon>Ecdysozoa</taxon>
        <taxon>Nematoda</taxon>
        <taxon>Chromadorea</taxon>
        <taxon>Rhabditida</taxon>
        <taxon>Rhabditina</taxon>
        <taxon>Rhabditomorpha</taxon>
        <taxon>Strongyloidea</taxon>
        <taxon>Strongylidae</taxon>
        <taxon>Oesophagostomum</taxon>
    </lineage>
</organism>
<dbReference type="AlphaFoldDB" id="A0A0B1RY62"/>
<dbReference type="Proteomes" id="UP000053660">
    <property type="component" value="Unassembled WGS sequence"/>
</dbReference>
<keyword evidence="3" id="KW-1185">Reference proteome</keyword>
<dbReference type="EMBL" id="KN612221">
    <property type="protein sequence ID" value="KHJ75970.1"/>
    <property type="molecule type" value="Genomic_DNA"/>
</dbReference>
<feature type="region of interest" description="Disordered" evidence="1">
    <location>
        <begin position="17"/>
        <end position="46"/>
    </location>
</feature>
<name>A0A0B1RY62_OESDE</name>
<gene>
    <name evidence="2" type="ORF">OESDEN_24411</name>
</gene>
<proteinExistence type="predicted"/>